<feature type="transmembrane region" description="Helical" evidence="2">
    <location>
        <begin position="44"/>
        <end position="66"/>
    </location>
</feature>
<dbReference type="RefSeq" id="WP_054734918.1">
    <property type="nucleotide sequence ID" value="NZ_AZFZ01000032.1"/>
</dbReference>
<dbReference type="InterPro" id="IPR018392">
    <property type="entry name" value="LysM"/>
</dbReference>
<dbReference type="PROSITE" id="PS51782">
    <property type="entry name" value="LYSM"/>
    <property type="match status" value="1"/>
</dbReference>
<feature type="compositionally biased region" description="Low complexity" evidence="1">
    <location>
        <begin position="136"/>
        <end position="177"/>
    </location>
</feature>
<evidence type="ECO:0000256" key="2">
    <source>
        <dbReference type="SAM" id="Phobius"/>
    </source>
</evidence>
<feature type="region of interest" description="Disordered" evidence="1">
    <location>
        <begin position="1"/>
        <end position="28"/>
    </location>
</feature>
<name>A0A0R1YXF0_9LACO</name>
<dbReference type="SUPFAM" id="SSF54106">
    <property type="entry name" value="LysM domain"/>
    <property type="match status" value="1"/>
</dbReference>
<dbReference type="InterPro" id="IPR036779">
    <property type="entry name" value="LysM_dom_sf"/>
</dbReference>
<feature type="compositionally biased region" description="Basic and acidic residues" evidence="1">
    <location>
        <begin position="1"/>
        <end position="12"/>
    </location>
</feature>
<feature type="compositionally biased region" description="Polar residues" evidence="1">
    <location>
        <begin position="111"/>
        <end position="124"/>
    </location>
</feature>
<dbReference type="Proteomes" id="UP000051010">
    <property type="component" value="Unassembled WGS sequence"/>
</dbReference>
<dbReference type="Gene3D" id="3.10.350.10">
    <property type="entry name" value="LysM domain"/>
    <property type="match status" value="1"/>
</dbReference>
<feature type="region of interest" description="Disordered" evidence="1">
    <location>
        <begin position="70"/>
        <end position="177"/>
    </location>
</feature>
<gene>
    <name evidence="4" type="ORF">FD47_GL001487</name>
</gene>
<evidence type="ECO:0000259" key="3">
    <source>
        <dbReference type="PROSITE" id="PS51782"/>
    </source>
</evidence>
<evidence type="ECO:0000256" key="1">
    <source>
        <dbReference type="SAM" id="MobiDB-lite"/>
    </source>
</evidence>
<protein>
    <submittedName>
        <fullName evidence="4">LysM domain protein</fullName>
    </submittedName>
</protein>
<sequence length="225" mass="24138">MNSNGDHKRSDEDQPWNQTFSGDRDEHGNLSRVKLRQQSHSHNMVTIILVTLIIVIALVSLVYGIAKQSAVGKSDHDQSTVTVSQQDNSKKKSSAAKSSVTKTSADKKRATSQPTRTRSATRKSVTPAKSAATTRQPARSSSPTVSSTRSSAASPATNTSSQSTQQPNTTNQTSTANGHEYATVQSGQGMYRVAVNNGLSTQELMRMNGLSSASQIHPGQKLRVK</sequence>
<proteinExistence type="predicted"/>
<evidence type="ECO:0000313" key="4">
    <source>
        <dbReference type="EMBL" id="KRM43619.1"/>
    </source>
</evidence>
<dbReference type="CDD" id="cd00118">
    <property type="entry name" value="LysM"/>
    <property type="match status" value="1"/>
</dbReference>
<dbReference type="PATRIC" id="fig|1423786.4.peg.1590"/>
<dbReference type="SMART" id="SM00257">
    <property type="entry name" value="LysM"/>
    <property type="match status" value="1"/>
</dbReference>
<dbReference type="Pfam" id="PF01476">
    <property type="entry name" value="LysM"/>
    <property type="match status" value="1"/>
</dbReference>
<comment type="caution">
    <text evidence="4">The sequence shown here is derived from an EMBL/GenBank/DDBJ whole genome shotgun (WGS) entry which is preliminary data.</text>
</comment>
<keyword evidence="2" id="KW-0812">Transmembrane</keyword>
<evidence type="ECO:0000313" key="5">
    <source>
        <dbReference type="Proteomes" id="UP000051010"/>
    </source>
</evidence>
<accession>A0A0R1YXF0</accession>
<keyword evidence="2" id="KW-1133">Transmembrane helix</keyword>
<keyword evidence="2" id="KW-0472">Membrane</keyword>
<reference evidence="4 5" key="1">
    <citation type="journal article" date="2015" name="Genome Announc.">
        <title>Expanding the biotechnology potential of lactobacilli through comparative genomics of 213 strains and associated genera.</title>
        <authorList>
            <person name="Sun Z."/>
            <person name="Harris H.M."/>
            <person name="McCann A."/>
            <person name="Guo C."/>
            <person name="Argimon S."/>
            <person name="Zhang W."/>
            <person name="Yang X."/>
            <person name="Jeffery I.B."/>
            <person name="Cooney J.C."/>
            <person name="Kagawa T.F."/>
            <person name="Liu W."/>
            <person name="Song Y."/>
            <person name="Salvetti E."/>
            <person name="Wrobel A."/>
            <person name="Rasinkangas P."/>
            <person name="Parkhill J."/>
            <person name="Rea M.C."/>
            <person name="O'Sullivan O."/>
            <person name="Ritari J."/>
            <person name="Douillard F.P."/>
            <person name="Paul Ross R."/>
            <person name="Yang R."/>
            <person name="Briner A.E."/>
            <person name="Felis G.E."/>
            <person name="de Vos W.M."/>
            <person name="Barrangou R."/>
            <person name="Klaenhammer T.R."/>
            <person name="Caufield P.W."/>
            <person name="Cui Y."/>
            <person name="Zhang H."/>
            <person name="O'Toole P.W."/>
        </authorList>
    </citation>
    <scope>NUCLEOTIDE SEQUENCE [LARGE SCALE GENOMIC DNA]</scope>
    <source>
        <strain evidence="4 5">DSM 18390</strain>
    </source>
</reference>
<organism evidence="4 5">
    <name type="scientific">Lentilactobacillus parafarraginis DSM 18390 = JCM 14109</name>
    <dbReference type="NCBI Taxonomy" id="1423786"/>
    <lineage>
        <taxon>Bacteria</taxon>
        <taxon>Bacillati</taxon>
        <taxon>Bacillota</taxon>
        <taxon>Bacilli</taxon>
        <taxon>Lactobacillales</taxon>
        <taxon>Lactobacillaceae</taxon>
        <taxon>Lentilactobacillus</taxon>
    </lineage>
</organism>
<dbReference type="EMBL" id="AZFZ01000032">
    <property type="protein sequence ID" value="KRM43619.1"/>
    <property type="molecule type" value="Genomic_DNA"/>
</dbReference>
<feature type="domain" description="LysM" evidence="3">
    <location>
        <begin position="180"/>
        <end position="224"/>
    </location>
</feature>
<dbReference type="AlphaFoldDB" id="A0A0R1YXF0"/>